<keyword evidence="1" id="KW-1133">Transmembrane helix</keyword>
<sequence>MQLFFESGWFTIVYSLLLLLSIAGGYILARSQYLKKQKAWKPSGTENAIIGFYSLLLSFALLSSGNANKERTNLIHQHADALGAIYRESTLSTDSVTEVVRERLVAILTTKLESINQKVKDEDIVSDTKTDSLYGKLHADIKQMARRKVITPDENRFYIDKLNTAIALDYRIQYSELERTPITIMILLIGGSFLIGILIGFTNGFNEEHHFLIPFIFFVLTSLTVISIRDLDNPTVGWIRPSYKNYENMLMDIKN</sequence>
<accession>A0A385SUY0</accession>
<feature type="transmembrane region" description="Helical" evidence="1">
    <location>
        <begin position="48"/>
        <end position="67"/>
    </location>
</feature>
<gene>
    <name evidence="2" type="ORF">D4L85_25750</name>
</gene>
<evidence type="ECO:0000313" key="3">
    <source>
        <dbReference type="Proteomes" id="UP000266183"/>
    </source>
</evidence>
<evidence type="ECO:0000256" key="1">
    <source>
        <dbReference type="SAM" id="Phobius"/>
    </source>
</evidence>
<keyword evidence="1" id="KW-0812">Transmembrane</keyword>
<evidence type="ECO:0008006" key="4">
    <source>
        <dbReference type="Google" id="ProtNLM"/>
    </source>
</evidence>
<feature type="transmembrane region" description="Helical" evidence="1">
    <location>
        <begin position="211"/>
        <end position="231"/>
    </location>
</feature>
<dbReference type="Proteomes" id="UP000266183">
    <property type="component" value="Chromosome"/>
</dbReference>
<dbReference type="KEGG" id="chk:D4L85_25750"/>
<organism evidence="2 3">
    <name type="scientific">Chryseolinea soli</name>
    <dbReference type="NCBI Taxonomy" id="2321403"/>
    <lineage>
        <taxon>Bacteria</taxon>
        <taxon>Pseudomonadati</taxon>
        <taxon>Bacteroidota</taxon>
        <taxon>Cytophagia</taxon>
        <taxon>Cytophagales</taxon>
        <taxon>Fulvivirgaceae</taxon>
        <taxon>Chryseolinea</taxon>
    </lineage>
</organism>
<feature type="transmembrane region" description="Helical" evidence="1">
    <location>
        <begin position="182"/>
        <end position="205"/>
    </location>
</feature>
<dbReference type="OrthoDB" id="878663at2"/>
<name>A0A385SUY0_9BACT</name>
<protein>
    <recommendedName>
        <fullName evidence="4">DUF4239 domain-containing protein</fullName>
    </recommendedName>
</protein>
<feature type="transmembrane region" description="Helical" evidence="1">
    <location>
        <begin position="7"/>
        <end position="28"/>
    </location>
</feature>
<dbReference type="RefSeq" id="WP_119757004.1">
    <property type="nucleotide sequence ID" value="NZ_CP032382.1"/>
</dbReference>
<dbReference type="AlphaFoldDB" id="A0A385SUY0"/>
<evidence type="ECO:0000313" key="2">
    <source>
        <dbReference type="EMBL" id="AYB33775.1"/>
    </source>
</evidence>
<keyword evidence="3" id="KW-1185">Reference proteome</keyword>
<keyword evidence="1" id="KW-0472">Membrane</keyword>
<proteinExistence type="predicted"/>
<reference evidence="3" key="1">
    <citation type="submission" date="2018-09" db="EMBL/GenBank/DDBJ databases">
        <title>Chryseolinea sp. KIS68-18 isolated from soil.</title>
        <authorList>
            <person name="Weon H.-Y."/>
            <person name="Kwon S.-W."/>
            <person name="Lee S.A."/>
        </authorList>
    </citation>
    <scope>NUCLEOTIDE SEQUENCE [LARGE SCALE GENOMIC DNA]</scope>
    <source>
        <strain evidence="3">KIS68-18</strain>
    </source>
</reference>
<dbReference type="EMBL" id="CP032382">
    <property type="protein sequence ID" value="AYB33775.1"/>
    <property type="molecule type" value="Genomic_DNA"/>
</dbReference>